<dbReference type="AlphaFoldDB" id="A0A498Q6F9"/>
<name>A0A498Q6F9_9MYCO</name>
<accession>A0A498Q6F9</accession>
<sequence length="80" mass="8959">MFNSDSRVCSSIIEAILMALPSTVESNWKSIAHTTFGASASIDGIEDTPARLRGEQILTCSPSWRHNRWIFFLLTSRRSS</sequence>
<gene>
    <name evidence="1" type="ORF">LAUMK136_04240</name>
</gene>
<dbReference type="OrthoDB" id="4764514at2"/>
<protein>
    <submittedName>
        <fullName evidence="1">Uncharacterized protein</fullName>
    </submittedName>
</protein>
<evidence type="ECO:0000313" key="2">
    <source>
        <dbReference type="Proteomes" id="UP000273307"/>
    </source>
</evidence>
<dbReference type="RefSeq" id="WP_136625890.1">
    <property type="nucleotide sequence ID" value="NZ_UPHP01000116.1"/>
</dbReference>
<reference evidence="1 2" key="1">
    <citation type="submission" date="2018-09" db="EMBL/GenBank/DDBJ databases">
        <authorList>
            <person name="Tagini F."/>
        </authorList>
    </citation>
    <scope>NUCLEOTIDE SEQUENCE [LARGE SCALE GENOMIC DNA]</scope>
    <source>
        <strain evidence="1 2">MK136</strain>
    </source>
</reference>
<dbReference type="EMBL" id="UPHP01000116">
    <property type="protein sequence ID" value="VBA41808.1"/>
    <property type="molecule type" value="Genomic_DNA"/>
</dbReference>
<organism evidence="1 2">
    <name type="scientific">Mycobacterium attenuatum</name>
    <dbReference type="NCBI Taxonomy" id="2341086"/>
    <lineage>
        <taxon>Bacteria</taxon>
        <taxon>Bacillati</taxon>
        <taxon>Actinomycetota</taxon>
        <taxon>Actinomycetes</taxon>
        <taxon>Mycobacteriales</taxon>
        <taxon>Mycobacteriaceae</taxon>
        <taxon>Mycobacterium</taxon>
    </lineage>
</organism>
<evidence type="ECO:0000313" key="1">
    <source>
        <dbReference type="EMBL" id="VBA41808.1"/>
    </source>
</evidence>
<proteinExistence type="predicted"/>
<keyword evidence="2" id="KW-1185">Reference proteome</keyword>
<dbReference type="Proteomes" id="UP000273307">
    <property type="component" value="Unassembled WGS sequence"/>
</dbReference>